<dbReference type="SUPFAM" id="SSF50969">
    <property type="entry name" value="YVTN repeat-like/Quinoprotein amine dehydrogenase"/>
    <property type="match status" value="1"/>
</dbReference>
<dbReference type="EMBL" id="JACCCY010000001">
    <property type="protein sequence ID" value="NYI48681.1"/>
    <property type="molecule type" value="Genomic_DNA"/>
</dbReference>
<accession>A0A8E2D359</accession>
<reference evidence="1 2" key="1">
    <citation type="submission" date="2020-07" db="EMBL/GenBank/DDBJ databases">
        <title>Genomic Encyclopedia of Type Strains, Phase IV (KMG-IV): sequencing the most valuable type-strain genomes for metagenomic binning, comparative biology and taxonomic classification.</title>
        <authorList>
            <person name="Goeker M."/>
        </authorList>
    </citation>
    <scope>NUCLEOTIDE SEQUENCE [LARGE SCALE GENOMIC DNA]</scope>
    <source>
        <strain evidence="1 2">DSM 23697</strain>
    </source>
</reference>
<sequence>MKRIMNIWIIGLFLLLNLGGCSSKKAEKNIVNFTRDDFKEQVILSNPELITLDDSTLNDPAAFYLMHDSIIIVQNQPHCDHLIELFSLDSRKIVTQFASKGNGPGEFNTCYCYVPNSNDSVFYLKDDGAYSYITVDLNSTLHSKKLVAKNRFQYNPELHYYVEICPIDDSHYIGYHMWYLNDSTYNNNVTALKKYTVNENIEESNTMEAAMSKYKYFVASVNDVHLFMNQTRNAFWMADAHKDKIEIYDESLNLVKTLIGPDNYNFKYSLPQSNSPIPFVGFEGDKSYKTYSSFTVTDKHVYILYQGINGVVDDTENLKPVEVFKFDWDGNLLCNYKLDRFVYTLSVDSKEEYLYCSTFKSPKDIREFVRYKL</sequence>
<proteinExistence type="predicted"/>
<dbReference type="RefSeq" id="WP_179398706.1">
    <property type="nucleotide sequence ID" value="NZ_JACCCY010000001.1"/>
</dbReference>
<dbReference type="Proteomes" id="UP000574332">
    <property type="component" value="Unassembled WGS sequence"/>
</dbReference>
<evidence type="ECO:0008006" key="3">
    <source>
        <dbReference type="Google" id="ProtNLM"/>
    </source>
</evidence>
<comment type="caution">
    <text evidence="1">The sequence shown here is derived from an EMBL/GenBank/DDBJ whole genome shotgun (WGS) entry which is preliminary data.</text>
</comment>
<dbReference type="InterPro" id="IPR011044">
    <property type="entry name" value="Quino_amine_DH_bsu"/>
</dbReference>
<protein>
    <recommendedName>
        <fullName evidence="3">6-bladed beta-propeller</fullName>
    </recommendedName>
</protein>
<organism evidence="1 2">
    <name type="scientific">Macellibacteroides fermentans</name>
    <dbReference type="NCBI Taxonomy" id="879969"/>
    <lineage>
        <taxon>Bacteria</taxon>
        <taxon>Pseudomonadati</taxon>
        <taxon>Bacteroidota</taxon>
        <taxon>Bacteroidia</taxon>
        <taxon>Bacteroidales</taxon>
        <taxon>Porphyromonadaceae</taxon>
        <taxon>Macellibacteroides</taxon>
    </lineage>
</organism>
<evidence type="ECO:0000313" key="2">
    <source>
        <dbReference type="Proteomes" id="UP000574332"/>
    </source>
</evidence>
<keyword evidence="2" id="KW-1185">Reference proteome</keyword>
<dbReference type="Pfam" id="PF15869">
    <property type="entry name" value="TolB_like"/>
    <property type="match status" value="1"/>
</dbReference>
<dbReference type="AlphaFoldDB" id="A0A8E2D359"/>
<name>A0A8E2D359_9PORP</name>
<gene>
    <name evidence="1" type="ORF">F5613_000726</name>
</gene>
<evidence type="ECO:0000313" key="1">
    <source>
        <dbReference type="EMBL" id="NYI48681.1"/>
    </source>
</evidence>